<dbReference type="EMBL" id="CP144921">
    <property type="protein sequence ID" value="WWA28662.1"/>
    <property type="molecule type" value="Genomic_DNA"/>
</dbReference>
<name>A0ABZ2CPA0_9BACI</name>
<keyword evidence="3" id="KW-1185">Reference proteome</keyword>
<evidence type="ECO:0000313" key="3">
    <source>
        <dbReference type="Proteomes" id="UP001341136"/>
    </source>
</evidence>
<evidence type="ECO:0000259" key="1">
    <source>
        <dbReference type="Pfam" id="PF14285"/>
    </source>
</evidence>
<protein>
    <submittedName>
        <fullName evidence="2">DUF4367 domain-containing protein</fullName>
    </submittedName>
</protein>
<sequence length="164" mass="18794">MNKKAKVQIIETKRRIFKTVEEANTASNFNILNPTFIPNGYNLLHVQHFIPDSKDEQFNKNETVILTYINGKNTFLFRQGHFSGAQVLAENVLNISEKNELTEQNVFWTYGRVLIKDNQSFEDAEKGWDGSVQQLGWDKGGLGYRLESSDLNLDQLIKVARSVL</sequence>
<feature type="domain" description="DUF4367" evidence="1">
    <location>
        <begin position="33"/>
        <end position="163"/>
    </location>
</feature>
<organism evidence="2 3">
    <name type="scientific">Shouchella rhizosphaerae</name>
    <dbReference type="NCBI Taxonomy" id="866786"/>
    <lineage>
        <taxon>Bacteria</taxon>
        <taxon>Bacillati</taxon>
        <taxon>Bacillota</taxon>
        <taxon>Bacilli</taxon>
        <taxon>Bacillales</taxon>
        <taxon>Bacillaceae</taxon>
        <taxon>Shouchella</taxon>
    </lineage>
</organism>
<gene>
    <name evidence="2" type="ORF">V5G21_12905</name>
</gene>
<dbReference type="RefSeq" id="WP_011245560.1">
    <property type="nucleotide sequence ID" value="NZ_CP144921.1"/>
</dbReference>
<proteinExistence type="predicted"/>
<dbReference type="Proteomes" id="UP001341136">
    <property type="component" value="Chromosome"/>
</dbReference>
<dbReference type="Pfam" id="PF14285">
    <property type="entry name" value="DUF4367"/>
    <property type="match status" value="1"/>
</dbReference>
<accession>A0ABZ2CPA0</accession>
<evidence type="ECO:0000313" key="2">
    <source>
        <dbReference type="EMBL" id="WWA28662.1"/>
    </source>
</evidence>
<reference evidence="2 3" key="1">
    <citation type="submission" date="2024-01" db="EMBL/GenBank/DDBJ databases">
        <title>Culturomics analysis of mouse respiratory tract.</title>
        <authorList>
            <person name="Phillips A.M."/>
            <person name="Collette N.M."/>
            <person name="Mageeney C.M."/>
            <person name="Sinha A."/>
            <person name="Hern K.E."/>
            <person name="Arkin A.P."/>
            <person name="Williams K.P."/>
            <person name="Branda S."/>
        </authorList>
    </citation>
    <scope>NUCLEOTIDE SEQUENCE [LARGE SCALE GENOMIC DNA]</scope>
    <source>
        <strain evidence="2 3">CP20</strain>
    </source>
</reference>
<dbReference type="InterPro" id="IPR025377">
    <property type="entry name" value="DUF4367"/>
</dbReference>